<dbReference type="InterPro" id="IPR002083">
    <property type="entry name" value="MATH/TRAF_dom"/>
</dbReference>
<dbReference type="SUPFAM" id="SSF49599">
    <property type="entry name" value="TRAF domain-like"/>
    <property type="match status" value="1"/>
</dbReference>
<name>A0A166UB72_9AGAM</name>
<keyword evidence="4" id="KW-1185">Reference proteome</keyword>
<dbReference type="PANTHER" id="PTHR24413">
    <property type="entry name" value="SPECKLE-TYPE POZ PROTEIN"/>
    <property type="match status" value="1"/>
</dbReference>
<feature type="region of interest" description="Disordered" evidence="1">
    <location>
        <begin position="423"/>
        <end position="453"/>
    </location>
</feature>
<protein>
    <recommendedName>
        <fullName evidence="2">MATH domain-containing protein</fullName>
    </recommendedName>
</protein>
<dbReference type="Proteomes" id="UP000076532">
    <property type="component" value="Unassembled WGS sequence"/>
</dbReference>
<feature type="domain" description="MATH" evidence="2">
    <location>
        <begin position="7"/>
        <end position="148"/>
    </location>
</feature>
<dbReference type="CDD" id="cd00121">
    <property type="entry name" value="MATH"/>
    <property type="match status" value="1"/>
</dbReference>
<dbReference type="Gene3D" id="2.60.210.10">
    <property type="entry name" value="Apoptosis, Tumor Necrosis Factor Receptor Associated Protein 2, Chain A"/>
    <property type="match status" value="1"/>
</dbReference>
<evidence type="ECO:0000313" key="4">
    <source>
        <dbReference type="Proteomes" id="UP000076532"/>
    </source>
</evidence>
<dbReference type="STRING" id="436010.A0A166UB72"/>
<proteinExistence type="predicted"/>
<evidence type="ECO:0000256" key="1">
    <source>
        <dbReference type="SAM" id="MobiDB-lite"/>
    </source>
</evidence>
<dbReference type="EMBL" id="KV417489">
    <property type="protein sequence ID" value="KZP31517.1"/>
    <property type="molecule type" value="Genomic_DNA"/>
</dbReference>
<gene>
    <name evidence="3" type="ORF">FIBSPDRAFT_945043</name>
</gene>
<evidence type="ECO:0000259" key="2">
    <source>
        <dbReference type="PROSITE" id="PS50144"/>
    </source>
</evidence>
<feature type="region of interest" description="Disordered" evidence="1">
    <location>
        <begin position="263"/>
        <end position="347"/>
    </location>
</feature>
<feature type="compositionally biased region" description="Acidic residues" evidence="1">
    <location>
        <begin position="264"/>
        <end position="278"/>
    </location>
</feature>
<feature type="compositionally biased region" description="Basic and acidic residues" evidence="1">
    <location>
        <begin position="310"/>
        <end position="328"/>
    </location>
</feature>
<accession>A0A166UB72</accession>
<dbReference type="SUPFAM" id="SSF54695">
    <property type="entry name" value="POZ domain"/>
    <property type="match status" value="1"/>
</dbReference>
<dbReference type="Gene3D" id="3.30.710.10">
    <property type="entry name" value="Potassium Channel Kv1.1, Chain A"/>
    <property type="match status" value="2"/>
</dbReference>
<dbReference type="OrthoDB" id="6359816at2759"/>
<dbReference type="Pfam" id="PF22486">
    <property type="entry name" value="MATH_2"/>
    <property type="match status" value="1"/>
</dbReference>
<dbReference type="AlphaFoldDB" id="A0A166UB72"/>
<reference evidence="3 4" key="1">
    <citation type="journal article" date="2016" name="Mol. Biol. Evol.">
        <title>Comparative Genomics of Early-Diverging Mushroom-Forming Fungi Provides Insights into the Origins of Lignocellulose Decay Capabilities.</title>
        <authorList>
            <person name="Nagy L.G."/>
            <person name="Riley R."/>
            <person name="Tritt A."/>
            <person name="Adam C."/>
            <person name="Daum C."/>
            <person name="Floudas D."/>
            <person name="Sun H."/>
            <person name="Yadav J.S."/>
            <person name="Pangilinan J."/>
            <person name="Larsson K.H."/>
            <person name="Matsuura K."/>
            <person name="Barry K."/>
            <person name="Labutti K."/>
            <person name="Kuo R."/>
            <person name="Ohm R.A."/>
            <person name="Bhattacharya S.S."/>
            <person name="Shirouzu T."/>
            <person name="Yoshinaga Y."/>
            <person name="Martin F.M."/>
            <person name="Grigoriev I.V."/>
            <person name="Hibbett D.S."/>
        </authorList>
    </citation>
    <scope>NUCLEOTIDE SEQUENCE [LARGE SCALE GENOMIC DNA]</scope>
    <source>
        <strain evidence="3 4">CBS 109695</strain>
    </source>
</reference>
<evidence type="ECO:0000313" key="3">
    <source>
        <dbReference type="EMBL" id="KZP31517.1"/>
    </source>
</evidence>
<sequence>MYQESTSVTFEWTLDDLKNLFESTKGESKSKVTKSVRFGGGRWQILFYANSGTDGGGFVSLYLSCEPTTEEKDRALDARWIRDGVFKFSFELRSTTKTVLYNSKEAHNHTFSWKTANWGWAQFARRDNVYFHSSAVKEPDAFVIICTITSAAMPPAPTCETPSQFVPKDLLETIGSLLGDAAYSDVEFVFPRRGRGSHKNPRRIFANRKIIERAEYFKAMFSSGFAETSDYQAATADSTHFDAEDNISEAGSFASSKLTRYFEDSDDEEDELEGDDAEGVISDTTPNSQPARLLRNDSFTSLASSPSKGSVDDSTAHSDTEIETEGRNVRAKLSHMSSPSGGAPVEAGLDSTKEAAFHTPSRLHVVVKDVAYITYRAVLYYLYTDTIIFAPLSSSFNTLSQAAMSSSSSLPNQLLSESQNVTGTVKGAPQSSAPVPKRSDSRRSWVADWQNNNPGRPTPCSAKAAYRIADKLGLNELKERAYQHIEKSLAVQNIAFEVFSPFSAAFEDIRKVQVAFFLEHWSDIRASDAMGKVWLEIRSGRHPGFEEVWPVIAQHLEFRPQLGGNSTSNPEP</sequence>
<dbReference type="PROSITE" id="PS50144">
    <property type="entry name" value="MATH"/>
    <property type="match status" value="1"/>
</dbReference>
<feature type="compositionally biased region" description="Polar residues" evidence="1">
    <location>
        <begin position="297"/>
        <end position="308"/>
    </location>
</feature>
<dbReference type="InterPro" id="IPR011333">
    <property type="entry name" value="SKP1/BTB/POZ_sf"/>
</dbReference>
<dbReference type="InterPro" id="IPR008974">
    <property type="entry name" value="TRAF-like"/>
</dbReference>
<organism evidence="3 4">
    <name type="scientific">Athelia psychrophila</name>
    <dbReference type="NCBI Taxonomy" id="1759441"/>
    <lineage>
        <taxon>Eukaryota</taxon>
        <taxon>Fungi</taxon>
        <taxon>Dikarya</taxon>
        <taxon>Basidiomycota</taxon>
        <taxon>Agaricomycotina</taxon>
        <taxon>Agaricomycetes</taxon>
        <taxon>Agaricomycetidae</taxon>
        <taxon>Atheliales</taxon>
        <taxon>Atheliaceae</taxon>
        <taxon>Athelia</taxon>
    </lineage>
</organism>